<keyword evidence="9 17" id="KW-0418">Kinase</keyword>
<dbReference type="InterPro" id="IPR003594">
    <property type="entry name" value="HATPase_dom"/>
</dbReference>
<evidence type="ECO:0000256" key="3">
    <source>
        <dbReference type="ARBA" id="ARBA00012438"/>
    </source>
</evidence>
<dbReference type="Gene3D" id="3.30.565.10">
    <property type="entry name" value="Histidine kinase-like ATPase, C-terminal domain"/>
    <property type="match status" value="1"/>
</dbReference>
<dbReference type="SMART" id="SM00388">
    <property type="entry name" value="HisKA"/>
    <property type="match status" value="1"/>
</dbReference>
<dbReference type="SUPFAM" id="SSF55874">
    <property type="entry name" value="ATPase domain of HSP90 chaperone/DNA topoisomerase II/histidine kinase"/>
    <property type="match status" value="1"/>
</dbReference>
<dbReference type="Gene3D" id="6.10.340.10">
    <property type="match status" value="1"/>
</dbReference>
<protein>
    <recommendedName>
        <fullName evidence="3">histidine kinase</fullName>
        <ecNumber evidence="3">2.7.13.3</ecNumber>
    </recommendedName>
</protein>
<feature type="domain" description="HAMP" evidence="16">
    <location>
        <begin position="85"/>
        <end position="137"/>
    </location>
</feature>
<keyword evidence="7 14" id="KW-0812">Transmembrane</keyword>
<organism evidence="17 18">
    <name type="scientific">Planococcus chinensis</name>
    <dbReference type="NCBI Taxonomy" id="272917"/>
    <lineage>
        <taxon>Bacteria</taxon>
        <taxon>Bacillati</taxon>
        <taxon>Bacillota</taxon>
        <taxon>Bacilli</taxon>
        <taxon>Bacillales</taxon>
        <taxon>Caryophanaceae</taxon>
        <taxon>Planococcus</taxon>
    </lineage>
</organism>
<dbReference type="InterPro" id="IPR003661">
    <property type="entry name" value="HisK_dim/P_dom"/>
</dbReference>
<dbReference type="Pfam" id="PF00512">
    <property type="entry name" value="HisKA"/>
    <property type="match status" value="1"/>
</dbReference>
<reference evidence="18" key="1">
    <citation type="journal article" date="2019" name="Int. J. Syst. Evol. Microbiol.">
        <title>The Global Catalogue of Microorganisms (GCM) 10K type strain sequencing project: providing services to taxonomists for standard genome sequencing and annotation.</title>
        <authorList>
            <consortium name="The Broad Institute Genomics Platform"/>
            <consortium name="The Broad Institute Genome Sequencing Center for Infectious Disease"/>
            <person name="Wu L."/>
            <person name="Ma J."/>
        </authorList>
    </citation>
    <scope>NUCLEOTIDE SEQUENCE [LARGE SCALE GENOMIC DNA]</scope>
    <source>
        <strain evidence="18">CGMCC 1.15475</strain>
    </source>
</reference>
<gene>
    <name evidence="17" type="ORF">ACFSDB_16400</name>
</gene>
<dbReference type="SMART" id="SM00304">
    <property type="entry name" value="HAMP"/>
    <property type="match status" value="1"/>
</dbReference>
<dbReference type="PRINTS" id="PR00344">
    <property type="entry name" value="BCTRLSENSOR"/>
</dbReference>
<keyword evidence="11 14" id="KW-1133">Transmembrane helix</keyword>
<dbReference type="EMBL" id="JBHUFW010000012">
    <property type="protein sequence ID" value="MFD1864485.1"/>
    <property type="molecule type" value="Genomic_DNA"/>
</dbReference>
<keyword evidence="13 14" id="KW-0472">Membrane</keyword>
<evidence type="ECO:0000256" key="14">
    <source>
        <dbReference type="SAM" id="Phobius"/>
    </source>
</evidence>
<dbReference type="Pfam" id="PF00672">
    <property type="entry name" value="HAMP"/>
    <property type="match status" value="1"/>
</dbReference>
<dbReference type="InterPro" id="IPR003660">
    <property type="entry name" value="HAMP_dom"/>
</dbReference>
<dbReference type="CDD" id="cd06225">
    <property type="entry name" value="HAMP"/>
    <property type="match status" value="1"/>
</dbReference>
<evidence type="ECO:0000259" key="15">
    <source>
        <dbReference type="PROSITE" id="PS50109"/>
    </source>
</evidence>
<dbReference type="GO" id="GO:0016301">
    <property type="term" value="F:kinase activity"/>
    <property type="evidence" value="ECO:0007669"/>
    <property type="project" value="UniProtKB-KW"/>
</dbReference>
<evidence type="ECO:0000313" key="18">
    <source>
        <dbReference type="Proteomes" id="UP001597273"/>
    </source>
</evidence>
<evidence type="ECO:0000256" key="2">
    <source>
        <dbReference type="ARBA" id="ARBA00004651"/>
    </source>
</evidence>
<dbReference type="SUPFAM" id="SSF158472">
    <property type="entry name" value="HAMP domain-like"/>
    <property type="match status" value="1"/>
</dbReference>
<name>A0ABW4QMG2_9BACL</name>
<proteinExistence type="predicted"/>
<dbReference type="RefSeq" id="WP_204892742.1">
    <property type="nucleotide sequence ID" value="NZ_JBHUFW010000012.1"/>
</dbReference>
<keyword evidence="4" id="KW-1003">Cell membrane</keyword>
<evidence type="ECO:0000256" key="11">
    <source>
        <dbReference type="ARBA" id="ARBA00022989"/>
    </source>
</evidence>
<dbReference type="InterPro" id="IPR005467">
    <property type="entry name" value="His_kinase_dom"/>
</dbReference>
<dbReference type="InterPro" id="IPR050398">
    <property type="entry name" value="HssS/ArlS-like"/>
</dbReference>
<accession>A0ABW4QMG2</accession>
<keyword evidence="5" id="KW-0597">Phosphoprotein</keyword>
<dbReference type="PROSITE" id="PS50885">
    <property type="entry name" value="HAMP"/>
    <property type="match status" value="1"/>
</dbReference>
<dbReference type="Proteomes" id="UP001597273">
    <property type="component" value="Unassembled WGS sequence"/>
</dbReference>
<keyword evidence="18" id="KW-1185">Reference proteome</keyword>
<evidence type="ECO:0000256" key="7">
    <source>
        <dbReference type="ARBA" id="ARBA00022692"/>
    </source>
</evidence>
<keyword evidence="6" id="KW-0808">Transferase</keyword>
<evidence type="ECO:0000313" key="17">
    <source>
        <dbReference type="EMBL" id="MFD1864485.1"/>
    </source>
</evidence>
<evidence type="ECO:0000256" key="12">
    <source>
        <dbReference type="ARBA" id="ARBA00023012"/>
    </source>
</evidence>
<sequence length="362" mass="40938">MIKFIKSLWPQQIIWRLTLLNTIAFAAVVILTSLTIYNAACALVSGMESDVQRQNQFNAALLQFLWVSTAATIIISSLIHFFLTKKLMRPLKELIESTKAMKDGHYPEMIEIRTEGEMGELIGHFNELVQQLKLKEQSRQKVVSDLSHEFRTPLSNLNGYMNALSNGVIEGSPVLFQSLQGEAKRLTAMVEQLEQLKEWDFAAAETLAEVEREEMGQLIRQAADMFHWRLEEKGIRVEIEADQGFVAVYNSGIQQVLGNLIDNAIRYYEGSGPIRIVGKNSGTGYRVSVISEGQEIPEWDTDKIFDRFYRTDPSRNRNTGGSGLGLAISKEIIERHGGRIGLDSTNRRHAFWFALPLDETTL</sequence>
<evidence type="ECO:0000259" key="16">
    <source>
        <dbReference type="PROSITE" id="PS50885"/>
    </source>
</evidence>
<comment type="subcellular location">
    <subcellularLocation>
        <location evidence="2">Cell membrane</location>
        <topology evidence="2">Multi-pass membrane protein</topology>
    </subcellularLocation>
</comment>
<comment type="catalytic activity">
    <reaction evidence="1">
        <text>ATP + protein L-histidine = ADP + protein N-phospho-L-histidine.</text>
        <dbReference type="EC" id="2.7.13.3"/>
    </reaction>
</comment>
<dbReference type="SUPFAM" id="SSF47384">
    <property type="entry name" value="Homodimeric domain of signal transducing histidine kinase"/>
    <property type="match status" value="1"/>
</dbReference>
<feature type="transmembrane region" description="Helical" evidence="14">
    <location>
        <begin position="60"/>
        <end position="83"/>
    </location>
</feature>
<feature type="domain" description="Histidine kinase" evidence="15">
    <location>
        <begin position="145"/>
        <end position="359"/>
    </location>
</feature>
<evidence type="ECO:0000256" key="8">
    <source>
        <dbReference type="ARBA" id="ARBA00022741"/>
    </source>
</evidence>
<evidence type="ECO:0000256" key="4">
    <source>
        <dbReference type="ARBA" id="ARBA00022475"/>
    </source>
</evidence>
<keyword evidence="8" id="KW-0547">Nucleotide-binding</keyword>
<dbReference type="PANTHER" id="PTHR45528:SF1">
    <property type="entry name" value="SENSOR HISTIDINE KINASE CPXA"/>
    <property type="match status" value="1"/>
</dbReference>
<feature type="transmembrane region" description="Helical" evidence="14">
    <location>
        <begin position="20"/>
        <end position="40"/>
    </location>
</feature>
<keyword evidence="12" id="KW-0902">Two-component regulatory system</keyword>
<evidence type="ECO:0000256" key="9">
    <source>
        <dbReference type="ARBA" id="ARBA00022777"/>
    </source>
</evidence>
<dbReference type="InterPro" id="IPR004358">
    <property type="entry name" value="Sig_transdc_His_kin-like_C"/>
</dbReference>
<dbReference type="SMART" id="SM00387">
    <property type="entry name" value="HATPase_c"/>
    <property type="match status" value="1"/>
</dbReference>
<dbReference type="CDD" id="cd00075">
    <property type="entry name" value="HATPase"/>
    <property type="match status" value="1"/>
</dbReference>
<dbReference type="InterPro" id="IPR036097">
    <property type="entry name" value="HisK_dim/P_sf"/>
</dbReference>
<comment type="caution">
    <text evidence="17">The sequence shown here is derived from an EMBL/GenBank/DDBJ whole genome shotgun (WGS) entry which is preliminary data.</text>
</comment>
<dbReference type="CDD" id="cd00082">
    <property type="entry name" value="HisKA"/>
    <property type="match status" value="1"/>
</dbReference>
<evidence type="ECO:0000256" key="10">
    <source>
        <dbReference type="ARBA" id="ARBA00022840"/>
    </source>
</evidence>
<dbReference type="EC" id="2.7.13.3" evidence="3"/>
<dbReference type="InterPro" id="IPR036890">
    <property type="entry name" value="HATPase_C_sf"/>
</dbReference>
<dbReference type="PANTHER" id="PTHR45528">
    <property type="entry name" value="SENSOR HISTIDINE KINASE CPXA"/>
    <property type="match status" value="1"/>
</dbReference>
<evidence type="ECO:0000256" key="1">
    <source>
        <dbReference type="ARBA" id="ARBA00000085"/>
    </source>
</evidence>
<evidence type="ECO:0000256" key="13">
    <source>
        <dbReference type="ARBA" id="ARBA00023136"/>
    </source>
</evidence>
<dbReference type="PROSITE" id="PS50109">
    <property type="entry name" value="HIS_KIN"/>
    <property type="match status" value="1"/>
</dbReference>
<evidence type="ECO:0000256" key="5">
    <source>
        <dbReference type="ARBA" id="ARBA00022553"/>
    </source>
</evidence>
<dbReference type="Pfam" id="PF02518">
    <property type="entry name" value="HATPase_c"/>
    <property type="match status" value="1"/>
</dbReference>
<keyword evidence="10" id="KW-0067">ATP-binding</keyword>
<dbReference type="Gene3D" id="1.10.287.130">
    <property type="match status" value="1"/>
</dbReference>
<evidence type="ECO:0000256" key="6">
    <source>
        <dbReference type="ARBA" id="ARBA00022679"/>
    </source>
</evidence>